<gene>
    <name evidence="7" type="ORF">ASN18_1930</name>
</gene>
<keyword evidence="4 7" id="KW-0808">Transferase</keyword>
<comment type="caution">
    <text evidence="7">The sequence shown here is derived from an EMBL/GenBank/DDBJ whole genome shotgun (WGS) entry which is preliminary data.</text>
</comment>
<accession>A0ABR5SGN3</accession>
<dbReference type="PANTHER" id="PTHR30606:SF10">
    <property type="entry name" value="PHOSPHATIDYLINOSITOL MANNOSIDE ACYLTRANSFERASE"/>
    <property type="match status" value="1"/>
</dbReference>
<protein>
    <submittedName>
        <fullName evidence="7">Lipid A biosynthesis acyltransferase</fullName>
        <ecNumber evidence="7">2.3.1.-</ecNumber>
    </submittedName>
</protein>
<sequence>MSRLTGIVKNAAKFFYIYPFRIGVRLLPIGTSYTVGQFMGGVSFYLRGRKRKAIEQEARLLFPDSANKDIDSMVRLTFTNLFQKEIETFFYPTMNEQNIDGIIGIEGIEHLNAAIAAGKGTMLLFAHFGANQMVMPAIGYRGFKMSQLSAPATVWTEILGKEQNLIERRTMEIKWQCEESLPVRHINIFGSLKEAFLCLRRNEILGVAIDGGSGKERAAVDFLGKKALFSTGSAELALRTGCTVLPTFVLRDSKGYNTMIIEGPLSAPAKDRQGRQRAITAFIREFVERLEPYVLRHPSHYLDFLALRTYMAGLGDPDFFVEEQVAPVVNINHLLCERKVS</sequence>
<evidence type="ECO:0000256" key="4">
    <source>
        <dbReference type="ARBA" id="ARBA00022679"/>
    </source>
</evidence>
<keyword evidence="5" id="KW-0472">Membrane</keyword>
<evidence type="ECO:0000313" key="7">
    <source>
        <dbReference type="EMBL" id="KWT84434.1"/>
    </source>
</evidence>
<keyword evidence="8" id="KW-1185">Reference proteome</keyword>
<proteinExistence type="predicted"/>
<comment type="subcellular location">
    <subcellularLocation>
        <location evidence="1">Cell inner membrane</location>
    </subcellularLocation>
</comment>
<keyword evidence="3" id="KW-0997">Cell inner membrane</keyword>
<evidence type="ECO:0000256" key="3">
    <source>
        <dbReference type="ARBA" id="ARBA00022519"/>
    </source>
</evidence>
<dbReference type="RefSeq" id="WP_085052540.1">
    <property type="nucleotide sequence ID" value="NZ_LNQR01000068.1"/>
</dbReference>
<evidence type="ECO:0000256" key="5">
    <source>
        <dbReference type="ARBA" id="ARBA00023136"/>
    </source>
</evidence>
<dbReference type="InterPro" id="IPR004960">
    <property type="entry name" value="LipA_acyltrans"/>
</dbReference>
<dbReference type="GO" id="GO:0016746">
    <property type="term" value="F:acyltransferase activity"/>
    <property type="evidence" value="ECO:0007669"/>
    <property type="project" value="UniProtKB-KW"/>
</dbReference>
<dbReference type="EC" id="2.3.1.-" evidence="7"/>
<evidence type="ECO:0000256" key="2">
    <source>
        <dbReference type="ARBA" id="ARBA00022475"/>
    </source>
</evidence>
<keyword evidence="6 7" id="KW-0012">Acyltransferase</keyword>
<evidence type="ECO:0000256" key="6">
    <source>
        <dbReference type="ARBA" id="ARBA00023315"/>
    </source>
</evidence>
<name>A0ABR5SGN3_9BACT</name>
<reference evidence="7 8" key="1">
    <citation type="submission" date="2015-11" db="EMBL/GenBank/DDBJ databases">
        <authorList>
            <person name="Lin W."/>
        </authorList>
    </citation>
    <scope>NUCLEOTIDE SEQUENCE [LARGE SCALE GENOMIC DNA]</scope>
    <source>
        <strain evidence="7 8">HCH-1</strain>
    </source>
</reference>
<evidence type="ECO:0000256" key="1">
    <source>
        <dbReference type="ARBA" id="ARBA00004533"/>
    </source>
</evidence>
<dbReference type="Pfam" id="PF03279">
    <property type="entry name" value="Lip_A_acyltrans"/>
    <property type="match status" value="1"/>
</dbReference>
<dbReference type="Proteomes" id="UP000060487">
    <property type="component" value="Unassembled WGS sequence"/>
</dbReference>
<organism evidence="7 8">
    <name type="scientific">Candidatus Magnetominusculus xianensis</name>
    <dbReference type="NCBI Taxonomy" id="1748249"/>
    <lineage>
        <taxon>Bacteria</taxon>
        <taxon>Pseudomonadati</taxon>
        <taxon>Nitrospirota</taxon>
        <taxon>Nitrospiria</taxon>
        <taxon>Nitrospirales</taxon>
        <taxon>Nitrospiraceae</taxon>
        <taxon>Candidatus Magnetominusculus</taxon>
    </lineage>
</organism>
<dbReference type="PANTHER" id="PTHR30606">
    <property type="entry name" value="LIPID A BIOSYNTHESIS LAUROYL ACYLTRANSFERASE"/>
    <property type="match status" value="1"/>
</dbReference>
<dbReference type="CDD" id="cd07984">
    <property type="entry name" value="LPLAT_LABLAT-like"/>
    <property type="match status" value="1"/>
</dbReference>
<evidence type="ECO:0000313" key="8">
    <source>
        <dbReference type="Proteomes" id="UP000060487"/>
    </source>
</evidence>
<dbReference type="EMBL" id="LNQR01000068">
    <property type="protein sequence ID" value="KWT84434.1"/>
    <property type="molecule type" value="Genomic_DNA"/>
</dbReference>
<keyword evidence="2" id="KW-1003">Cell membrane</keyword>